<feature type="transmembrane region" description="Helical" evidence="9">
    <location>
        <begin position="255"/>
        <end position="277"/>
    </location>
</feature>
<keyword evidence="6" id="KW-0764">Sulfate transport</keyword>
<comment type="subcellular location">
    <subcellularLocation>
        <location evidence="1 9">Cell membrane</location>
        <topology evidence="1 9">Multi-pass membrane protein</topology>
    </subcellularLocation>
</comment>
<comment type="function">
    <text evidence="8">Part of the ABC transporter complex CysAWTP (TC 3.A.1.6.1) involved in sulfate/thiosulfate import. Probably responsible for the translocation of the substrate across the membrane.</text>
</comment>
<evidence type="ECO:0000313" key="12">
    <source>
        <dbReference type="Proteomes" id="UP000316714"/>
    </source>
</evidence>
<feature type="transmembrane region" description="Helical" evidence="9">
    <location>
        <begin position="195"/>
        <end position="217"/>
    </location>
</feature>
<evidence type="ECO:0000259" key="10">
    <source>
        <dbReference type="PROSITE" id="PS50928"/>
    </source>
</evidence>
<dbReference type="PANTHER" id="PTHR30406:SF8">
    <property type="entry name" value="SULFATE TRANSPORT SYSTEM PERMEASE PROTEIN CYST"/>
    <property type="match status" value="1"/>
</dbReference>
<evidence type="ECO:0000256" key="9">
    <source>
        <dbReference type="RuleBase" id="RU363032"/>
    </source>
</evidence>
<feature type="transmembrane region" description="Helical" evidence="9">
    <location>
        <begin position="21"/>
        <end position="43"/>
    </location>
</feature>
<keyword evidence="12" id="KW-1185">Reference proteome</keyword>
<comment type="caution">
    <text evidence="11">The sequence shown here is derived from an EMBL/GenBank/DDBJ whole genome shotgun (WGS) entry which is preliminary data.</text>
</comment>
<keyword evidence="3 9" id="KW-0813">Transport</keyword>
<evidence type="ECO:0000313" key="11">
    <source>
        <dbReference type="EMBL" id="TWT37858.1"/>
    </source>
</evidence>
<organism evidence="11 12">
    <name type="scientific">Posidoniimonas corsicana</name>
    <dbReference type="NCBI Taxonomy" id="1938618"/>
    <lineage>
        <taxon>Bacteria</taxon>
        <taxon>Pseudomonadati</taxon>
        <taxon>Planctomycetota</taxon>
        <taxon>Planctomycetia</taxon>
        <taxon>Pirellulales</taxon>
        <taxon>Lacipirellulaceae</taxon>
        <taxon>Posidoniimonas</taxon>
    </lineage>
</organism>
<dbReference type="EMBL" id="SIHJ01000001">
    <property type="protein sequence ID" value="TWT37858.1"/>
    <property type="molecule type" value="Genomic_DNA"/>
</dbReference>
<dbReference type="AlphaFoldDB" id="A0A5C5VGS5"/>
<evidence type="ECO:0000256" key="8">
    <source>
        <dbReference type="ARBA" id="ARBA00025323"/>
    </source>
</evidence>
<keyword evidence="5 9" id="KW-1133">Transmembrane helix</keyword>
<evidence type="ECO:0000256" key="5">
    <source>
        <dbReference type="ARBA" id="ARBA00022989"/>
    </source>
</evidence>
<keyword evidence="7 9" id="KW-0472">Membrane</keyword>
<dbReference type="PROSITE" id="PS50928">
    <property type="entry name" value="ABC_TM1"/>
    <property type="match status" value="1"/>
</dbReference>
<dbReference type="GO" id="GO:0005886">
    <property type="term" value="C:plasma membrane"/>
    <property type="evidence" value="ECO:0007669"/>
    <property type="project" value="UniProtKB-SubCell"/>
</dbReference>
<dbReference type="InterPro" id="IPR000515">
    <property type="entry name" value="MetI-like"/>
</dbReference>
<feature type="transmembrane region" description="Helical" evidence="9">
    <location>
        <begin position="79"/>
        <end position="103"/>
    </location>
</feature>
<gene>
    <name evidence="11" type="primary">cysW</name>
    <name evidence="11" type="ORF">KOR34_28230</name>
</gene>
<sequence>MTDHHRPTKTATNAHAPRLSAFWIALATVCAAYVLLLLAMLAADAMFALLPGGQADAANGPGPLSAALADPNIRHSLHLTLVSCTISSLLSLMVATPIGYLLSRGSFPGKRLVDAVMDIPIVLPPLVVGLSLLVLMQWFPPPLRDAVVYQTPAVILAQFVVASAFAIRVMRGAFDQTDHRQEEVARSLGASRSQAFGWVVLPQVRGAMLTAGLLAWARAMGEFGPLLVFAGATRGKTEVLSTTVFLELSVGNLRGAVAVSLLMIAASVLMLTLARLVGDRAA</sequence>
<dbReference type="InterPro" id="IPR035906">
    <property type="entry name" value="MetI-like_sf"/>
</dbReference>
<dbReference type="OrthoDB" id="9795403at2"/>
<feature type="transmembrane region" description="Helical" evidence="9">
    <location>
        <begin position="115"/>
        <end position="139"/>
    </location>
</feature>
<evidence type="ECO:0000256" key="1">
    <source>
        <dbReference type="ARBA" id="ARBA00004651"/>
    </source>
</evidence>
<dbReference type="GO" id="GO:0015419">
    <property type="term" value="F:ABC-type sulfate transporter activity"/>
    <property type="evidence" value="ECO:0007669"/>
    <property type="project" value="InterPro"/>
</dbReference>
<proteinExistence type="inferred from homology"/>
<dbReference type="Proteomes" id="UP000316714">
    <property type="component" value="Unassembled WGS sequence"/>
</dbReference>
<dbReference type="PANTHER" id="PTHR30406">
    <property type="entry name" value="SULFATE TRANSPORT SYSTEM PERMEASE PROTEIN"/>
    <property type="match status" value="1"/>
</dbReference>
<protein>
    <submittedName>
        <fullName evidence="11">Sulfate transport system permease protein CysW</fullName>
    </submittedName>
</protein>
<dbReference type="Gene3D" id="1.10.3720.10">
    <property type="entry name" value="MetI-like"/>
    <property type="match status" value="1"/>
</dbReference>
<comment type="subunit">
    <text evidence="2">The complex is composed of two ATP-binding proteins (CysA), two transmembrane proteins (CysT and CysW) and a solute-binding protein (CysP).</text>
</comment>
<name>A0A5C5VGS5_9BACT</name>
<dbReference type="SUPFAM" id="SSF161098">
    <property type="entry name" value="MetI-like"/>
    <property type="match status" value="1"/>
</dbReference>
<dbReference type="CDD" id="cd06261">
    <property type="entry name" value="TM_PBP2"/>
    <property type="match status" value="1"/>
</dbReference>
<dbReference type="RefSeq" id="WP_146565163.1">
    <property type="nucleotide sequence ID" value="NZ_SIHJ01000001.1"/>
</dbReference>
<dbReference type="InterPro" id="IPR005667">
    <property type="entry name" value="Sulph_transpt2"/>
</dbReference>
<evidence type="ECO:0000256" key="4">
    <source>
        <dbReference type="ARBA" id="ARBA00022692"/>
    </source>
</evidence>
<comment type="similarity">
    <text evidence="9">Belongs to the binding-protein-dependent transport system permease family.</text>
</comment>
<evidence type="ECO:0000256" key="6">
    <source>
        <dbReference type="ARBA" id="ARBA00023032"/>
    </source>
</evidence>
<accession>A0A5C5VGS5</accession>
<feature type="transmembrane region" description="Helical" evidence="9">
    <location>
        <begin position="151"/>
        <end position="174"/>
    </location>
</feature>
<evidence type="ECO:0000256" key="7">
    <source>
        <dbReference type="ARBA" id="ARBA00023136"/>
    </source>
</evidence>
<evidence type="ECO:0000256" key="3">
    <source>
        <dbReference type="ARBA" id="ARBA00022448"/>
    </source>
</evidence>
<evidence type="ECO:0000256" key="2">
    <source>
        <dbReference type="ARBA" id="ARBA00011779"/>
    </source>
</evidence>
<feature type="domain" description="ABC transmembrane type-1" evidence="10">
    <location>
        <begin position="77"/>
        <end position="274"/>
    </location>
</feature>
<keyword evidence="4 9" id="KW-0812">Transmembrane</keyword>
<reference evidence="11 12" key="1">
    <citation type="submission" date="2019-02" db="EMBL/GenBank/DDBJ databases">
        <title>Deep-cultivation of Planctomycetes and their phenomic and genomic characterization uncovers novel biology.</title>
        <authorList>
            <person name="Wiegand S."/>
            <person name="Jogler M."/>
            <person name="Boedeker C."/>
            <person name="Pinto D."/>
            <person name="Vollmers J."/>
            <person name="Rivas-Marin E."/>
            <person name="Kohn T."/>
            <person name="Peeters S.H."/>
            <person name="Heuer A."/>
            <person name="Rast P."/>
            <person name="Oberbeckmann S."/>
            <person name="Bunk B."/>
            <person name="Jeske O."/>
            <person name="Meyerdierks A."/>
            <person name="Storesund J.E."/>
            <person name="Kallscheuer N."/>
            <person name="Luecker S."/>
            <person name="Lage O.M."/>
            <person name="Pohl T."/>
            <person name="Merkel B.J."/>
            <person name="Hornburger P."/>
            <person name="Mueller R.-W."/>
            <person name="Bruemmer F."/>
            <person name="Labrenz M."/>
            <person name="Spormann A.M."/>
            <person name="Op Den Camp H."/>
            <person name="Overmann J."/>
            <person name="Amann R."/>
            <person name="Jetten M.S.M."/>
            <person name="Mascher T."/>
            <person name="Medema M.H."/>
            <person name="Devos D.P."/>
            <person name="Kaster A.-K."/>
            <person name="Ovreas L."/>
            <person name="Rohde M."/>
            <person name="Galperin M.Y."/>
            <person name="Jogler C."/>
        </authorList>
    </citation>
    <scope>NUCLEOTIDE SEQUENCE [LARGE SCALE GENOMIC DNA]</scope>
    <source>
        <strain evidence="11 12">KOR34</strain>
    </source>
</reference>
<dbReference type="Pfam" id="PF00528">
    <property type="entry name" value="BPD_transp_1"/>
    <property type="match status" value="1"/>
</dbReference>